<dbReference type="InterPro" id="IPR032787">
    <property type="entry name" value="Prok-E2_D"/>
</dbReference>
<name>G5HBF5_9BACT</name>
<organism evidence="1 2">
    <name type="scientific">Alistipes indistinctus YIT 12060</name>
    <dbReference type="NCBI Taxonomy" id="742725"/>
    <lineage>
        <taxon>Bacteria</taxon>
        <taxon>Pseudomonadati</taxon>
        <taxon>Bacteroidota</taxon>
        <taxon>Bacteroidia</taxon>
        <taxon>Bacteroidales</taxon>
        <taxon>Rikenellaceae</taxon>
        <taxon>Alistipes</taxon>
    </lineage>
</organism>
<dbReference type="HOGENOM" id="CLU_085624_1_0_10"/>
<dbReference type="EMBL" id="ADLD01000013">
    <property type="protein sequence ID" value="EHB91921.1"/>
    <property type="molecule type" value="Genomic_DNA"/>
</dbReference>
<reference evidence="1 2" key="1">
    <citation type="submission" date="2011-08" db="EMBL/GenBank/DDBJ databases">
        <title>The Genome Sequence of Alistipes indistinctus YIT 12060.</title>
        <authorList>
            <consortium name="The Broad Institute Genome Sequencing Platform"/>
            <person name="Earl A."/>
            <person name="Ward D."/>
            <person name="Feldgarden M."/>
            <person name="Gevers D."/>
            <person name="Morotomi M."/>
            <person name="Young S.K."/>
            <person name="Zeng Q."/>
            <person name="Gargeya S."/>
            <person name="Fitzgerald M."/>
            <person name="Haas B."/>
            <person name="Abouelleil A."/>
            <person name="Alvarado L."/>
            <person name="Arachchi H.M."/>
            <person name="Berlin A."/>
            <person name="Brown A."/>
            <person name="Chapman S.B."/>
            <person name="Chen Z."/>
            <person name="Dunbar C."/>
            <person name="Freedman E."/>
            <person name="Gearin G."/>
            <person name="Gellesch M."/>
            <person name="Goldberg J."/>
            <person name="Griggs A."/>
            <person name="Gujja S."/>
            <person name="Heiman D."/>
            <person name="Howarth C."/>
            <person name="Larson L."/>
            <person name="Lui A."/>
            <person name="MacDonald P.J.P."/>
            <person name="Montmayeur A."/>
            <person name="Murphy C."/>
            <person name="Neiman D."/>
            <person name="Pearson M."/>
            <person name="Priest M."/>
            <person name="Roberts A."/>
            <person name="Saif S."/>
            <person name="Shea T."/>
            <person name="Shenoy N."/>
            <person name="Sisk P."/>
            <person name="Stolte C."/>
            <person name="Sykes S."/>
            <person name="Wortman J."/>
            <person name="Nusbaum C."/>
            <person name="Birren B."/>
        </authorList>
    </citation>
    <scope>NUCLEOTIDE SEQUENCE [LARGE SCALE GENOMIC DNA]</scope>
    <source>
        <strain evidence="1 2">YIT 12060</strain>
    </source>
</reference>
<protein>
    <recommendedName>
        <fullName evidence="3">PRTRC system protein B</fullName>
    </recommendedName>
</protein>
<comment type="caution">
    <text evidence="1">The sequence shown here is derived from an EMBL/GenBank/DDBJ whole genome shotgun (WGS) entry which is preliminary data.</text>
</comment>
<dbReference type="eggNOG" id="ENOG502ZANB">
    <property type="taxonomic scope" value="Bacteria"/>
</dbReference>
<proteinExistence type="predicted"/>
<dbReference type="Pfam" id="PF14460">
    <property type="entry name" value="Prok-E2_D"/>
    <property type="match status" value="1"/>
</dbReference>
<dbReference type="STRING" id="742725.HMPREF9450_01970"/>
<dbReference type="PATRIC" id="fig|742725.3.peg.2066"/>
<dbReference type="AlphaFoldDB" id="G5HBF5"/>
<gene>
    <name evidence="1" type="ORF">HMPREF9450_01970</name>
</gene>
<evidence type="ECO:0008006" key="3">
    <source>
        <dbReference type="Google" id="ProtNLM"/>
    </source>
</evidence>
<dbReference type="Proteomes" id="UP000006008">
    <property type="component" value="Unassembled WGS sequence"/>
</dbReference>
<accession>G5HBF5</accession>
<sequence>MLLRPEAALIVYHCEEPEKMFYLETRPITPDGKMGAAQPVSCEFMNRLTSAYCESHSGTPFGPIPETMLYCDVRKGREKYIWYNPPAKRMMYFRKDLCMENAEYHMPGVIYIATNETLRIFAYKGKRPAKNAELFLAPFFNTSSNDVCLGTARLNKPLNPTYDELTDYWEKRFWQSEFSHLSSEGNPTEHNLVLVTKAAKEQPFDPNELKPYRKTLNQLLK</sequence>
<evidence type="ECO:0000313" key="1">
    <source>
        <dbReference type="EMBL" id="EHB91921.1"/>
    </source>
</evidence>
<evidence type="ECO:0000313" key="2">
    <source>
        <dbReference type="Proteomes" id="UP000006008"/>
    </source>
</evidence>
<keyword evidence="2" id="KW-1185">Reference proteome</keyword>